<dbReference type="EMBL" id="CP016170">
    <property type="protein sequence ID" value="ANN68748.1"/>
    <property type="molecule type" value="Genomic_DNA"/>
</dbReference>
<evidence type="ECO:0000313" key="2">
    <source>
        <dbReference type="Proteomes" id="UP000091897"/>
    </source>
</evidence>
<keyword evidence="2" id="KW-1185">Reference proteome</keyword>
<evidence type="ECO:0000313" key="1">
    <source>
        <dbReference type="EMBL" id="ANN68748.1"/>
    </source>
</evidence>
<reference evidence="1 2" key="1">
    <citation type="submission" date="2016-06" db="EMBL/GenBank/DDBJ databases">
        <title>Complete genome sequences of Bordetella bronchialis and Bordetella flabilis.</title>
        <authorList>
            <person name="LiPuma J.J."/>
            <person name="Spilker T."/>
        </authorList>
    </citation>
    <scope>NUCLEOTIDE SEQUENCE [LARGE SCALE GENOMIC DNA]</scope>
    <source>
        <strain evidence="1 2">AU3182</strain>
    </source>
</reference>
<dbReference type="InterPro" id="IPR022385">
    <property type="entry name" value="Rhs_assc_core"/>
</dbReference>
<evidence type="ECO:0008006" key="3">
    <source>
        <dbReference type="Google" id="ProtNLM"/>
    </source>
</evidence>
<dbReference type="CDD" id="cd23767">
    <property type="entry name" value="IQCD"/>
    <property type="match status" value="1"/>
</dbReference>
<dbReference type="Gene3D" id="2.180.10.10">
    <property type="entry name" value="RHS repeat-associated core"/>
    <property type="match status" value="1"/>
</dbReference>
<gene>
    <name evidence="1" type="ORF">BAU06_22775</name>
</gene>
<protein>
    <recommendedName>
        <fullName evidence="3">RHS repeat-associated core domain-containing protein</fullName>
    </recommendedName>
</protein>
<dbReference type="Proteomes" id="UP000091897">
    <property type="component" value="Chromosome"/>
</dbReference>
<dbReference type="NCBIfam" id="TIGR03696">
    <property type="entry name" value="Rhs_assc_core"/>
    <property type="match status" value="1"/>
</dbReference>
<sequence>MGSPWALRYAGRLRDRITCAYALGNGYRYLLPALMRFNAPDDDSPFGSGGLNPRAYCADDPVNLTDPGGHAPIGAVQRFALDVARLAGVDIEGAHPAILARPLDTADIVREETVRNHAAARIQKAWRNWRQRMGGGRRQDVETIGLTLLPRMGARRVDSLDQFQAHVAAGRVIIEAAGIAGTLRDGHSSLYFADRVYDMDLALEPFFMGPKVRQQWGYSAKFTRRIDGIPQRSYIFTSKTIEAMLDKGIFKTQRQAAINLGLTFALDPKYSPHFERAFRQEALTFSHQPYGFGWYYNCHTFVRGVLERMLDLAD</sequence>
<organism evidence="1 2">
    <name type="scientific">Bordetella bronchialis</name>
    <dbReference type="NCBI Taxonomy" id="463025"/>
    <lineage>
        <taxon>Bacteria</taxon>
        <taxon>Pseudomonadati</taxon>
        <taxon>Pseudomonadota</taxon>
        <taxon>Betaproteobacteria</taxon>
        <taxon>Burkholderiales</taxon>
        <taxon>Alcaligenaceae</taxon>
        <taxon>Bordetella</taxon>
    </lineage>
</organism>
<dbReference type="RefSeq" id="WP_066355973.1">
    <property type="nucleotide sequence ID" value="NZ_CBCSFJ010000004.1"/>
</dbReference>
<proteinExistence type="predicted"/>
<name>A0ABM6CXA9_9BORD</name>
<accession>A0ABM6CXA9</accession>